<evidence type="ECO:0000313" key="1">
    <source>
        <dbReference type="EMBL" id="MED4402585.1"/>
    </source>
</evidence>
<gene>
    <name evidence="1" type="ORF">P9271_14805</name>
</gene>
<evidence type="ECO:0000313" key="2">
    <source>
        <dbReference type="Proteomes" id="UP001342826"/>
    </source>
</evidence>
<organism evidence="1 2">
    <name type="scientific">Metabacillus fastidiosus</name>
    <dbReference type="NCBI Taxonomy" id="1458"/>
    <lineage>
        <taxon>Bacteria</taxon>
        <taxon>Bacillati</taxon>
        <taxon>Bacillota</taxon>
        <taxon>Bacilli</taxon>
        <taxon>Bacillales</taxon>
        <taxon>Bacillaceae</taxon>
        <taxon>Metabacillus</taxon>
    </lineage>
</organism>
<proteinExistence type="predicted"/>
<accession>A0ABU6NZQ9</accession>
<name>A0ABU6NZQ9_9BACI</name>
<reference evidence="1 2" key="1">
    <citation type="submission" date="2023-03" db="EMBL/GenBank/DDBJ databases">
        <title>Bacillus Genome Sequencing.</title>
        <authorList>
            <person name="Dunlap C."/>
        </authorList>
    </citation>
    <scope>NUCLEOTIDE SEQUENCE [LARGE SCALE GENOMIC DNA]</scope>
    <source>
        <strain evidence="1 2">NRS-1717</strain>
    </source>
</reference>
<keyword evidence="2" id="KW-1185">Reference proteome</keyword>
<comment type="caution">
    <text evidence="1">The sequence shown here is derived from an EMBL/GenBank/DDBJ whole genome shotgun (WGS) entry which is preliminary data.</text>
</comment>
<dbReference type="GeneID" id="301140477"/>
<dbReference type="RefSeq" id="WP_066227410.1">
    <property type="nucleotide sequence ID" value="NZ_JARTFQ010000005.1"/>
</dbReference>
<protein>
    <submittedName>
        <fullName evidence="1">Uncharacterized protein</fullName>
    </submittedName>
</protein>
<sequence length="122" mass="14221">MKKWLLLVGVVIIVISIVAFNSKFYYPSLPVNSVSKREVLESLNDSSKEIVKIAEENGYDWFITRNEQGKAYENLKRMVSEKGWQFKNQEGSGFFFEKDDKKLIATTEMWTGNYVIVQIRKN</sequence>
<dbReference type="EMBL" id="JARTFS010000012">
    <property type="protein sequence ID" value="MED4402585.1"/>
    <property type="molecule type" value="Genomic_DNA"/>
</dbReference>
<dbReference type="Proteomes" id="UP001342826">
    <property type="component" value="Unassembled WGS sequence"/>
</dbReference>